<keyword evidence="1" id="KW-0812">Transmembrane</keyword>
<name>A0A3A6PWZ5_9BACL</name>
<evidence type="ECO:0000256" key="1">
    <source>
        <dbReference type="SAM" id="Phobius"/>
    </source>
</evidence>
<dbReference type="EMBL" id="QXQB01000002">
    <property type="protein sequence ID" value="RJX39913.1"/>
    <property type="molecule type" value="Genomic_DNA"/>
</dbReference>
<feature type="transmembrane region" description="Helical" evidence="1">
    <location>
        <begin position="227"/>
        <end position="248"/>
    </location>
</feature>
<dbReference type="AlphaFoldDB" id="A0A3A6PWZ5"/>
<protein>
    <submittedName>
        <fullName evidence="2">Uncharacterized protein</fullName>
    </submittedName>
</protein>
<keyword evidence="1" id="KW-1133">Transmembrane helix</keyword>
<feature type="transmembrane region" description="Helical" evidence="1">
    <location>
        <begin position="260"/>
        <end position="279"/>
    </location>
</feature>
<comment type="caution">
    <text evidence="2">The sequence shown here is derived from an EMBL/GenBank/DDBJ whole genome shotgun (WGS) entry which is preliminary data.</text>
</comment>
<feature type="transmembrane region" description="Helical" evidence="1">
    <location>
        <begin position="87"/>
        <end position="105"/>
    </location>
</feature>
<accession>A0A3A6PWZ5</accession>
<feature type="transmembrane region" description="Helical" evidence="1">
    <location>
        <begin position="125"/>
        <end position="147"/>
    </location>
</feature>
<reference evidence="2 3" key="1">
    <citation type="submission" date="2018-09" db="EMBL/GenBank/DDBJ databases">
        <title>Paenibacillus aracenensis nov. sp. isolated from a cave in southern Spain.</title>
        <authorList>
            <person name="Jurado V."/>
            <person name="Gutierrez-Patricio S."/>
            <person name="Gonzalez-Pimentel J.L."/>
            <person name="Miller A.Z."/>
            <person name="Laiz L."/>
            <person name="Saiz-Jimenez C."/>
        </authorList>
    </citation>
    <scope>NUCLEOTIDE SEQUENCE [LARGE SCALE GENOMIC DNA]</scope>
    <source>
        <strain evidence="2 3">JCM 19203</strain>
    </source>
</reference>
<dbReference type="RefSeq" id="WP_120109758.1">
    <property type="nucleotide sequence ID" value="NZ_QXQB01000002.1"/>
</dbReference>
<dbReference type="Pfam" id="PF22564">
    <property type="entry name" value="HAAS"/>
    <property type="match status" value="1"/>
</dbReference>
<gene>
    <name evidence="2" type="ORF">D3P09_11020</name>
</gene>
<evidence type="ECO:0000313" key="2">
    <source>
        <dbReference type="EMBL" id="RJX39913.1"/>
    </source>
</evidence>
<dbReference type="OrthoDB" id="116789at2"/>
<evidence type="ECO:0000313" key="3">
    <source>
        <dbReference type="Proteomes" id="UP000267798"/>
    </source>
</evidence>
<sequence>MELIARYVHAVISKLPAEQREEIEKELHGLIEDMLEERTGHDSGSADTAVIEAVLLELGPPSELAAKYSGRRRYLIGPELFDSYVRVLKIVGMAIILAMSVVLIIDMLQPGSNPATAFNGIVGRWIGTIIEAVVQGFVWVTIIFAVLEYKGVKDAAALASGKKGNWQPSDLPPIPNSELQIKRSDPIVSIILTVLFSAILISSPEWIAVHISHSDKYFNVPLFNVEILKAYAPLIWGSAALIILKEILRLVTGKWSKGLLVFNIVISVLVFIAALVIFADGTVLNGQFGLQIQEIARELADGKDFGFILSIWNLVSGNIIYFIAVFFIFDLAWLLYRGYKLRRYL</sequence>
<proteinExistence type="predicted"/>
<organism evidence="2 3">
    <name type="scientific">Paenibacillus pinisoli</name>
    <dbReference type="NCBI Taxonomy" id="1276110"/>
    <lineage>
        <taxon>Bacteria</taxon>
        <taxon>Bacillati</taxon>
        <taxon>Bacillota</taxon>
        <taxon>Bacilli</taxon>
        <taxon>Bacillales</taxon>
        <taxon>Paenibacillaceae</taxon>
        <taxon>Paenibacillus</taxon>
    </lineage>
</organism>
<feature type="transmembrane region" description="Helical" evidence="1">
    <location>
        <begin position="319"/>
        <end position="336"/>
    </location>
</feature>
<keyword evidence="1" id="KW-0472">Membrane</keyword>
<dbReference type="Proteomes" id="UP000267798">
    <property type="component" value="Unassembled WGS sequence"/>
</dbReference>
<keyword evidence="3" id="KW-1185">Reference proteome</keyword>
<feature type="transmembrane region" description="Helical" evidence="1">
    <location>
        <begin position="187"/>
        <end position="207"/>
    </location>
</feature>